<dbReference type="InterPro" id="IPR050769">
    <property type="entry name" value="NAT_camello-type"/>
</dbReference>
<keyword evidence="1 3" id="KW-0808">Transferase</keyword>
<proteinExistence type="predicted"/>
<organism evidence="3 4">
    <name type="scientific">Microbacterium caowuchunii</name>
    <dbReference type="NCBI Taxonomy" id="2614638"/>
    <lineage>
        <taxon>Bacteria</taxon>
        <taxon>Bacillati</taxon>
        <taxon>Actinomycetota</taxon>
        <taxon>Actinomycetes</taxon>
        <taxon>Micrococcales</taxon>
        <taxon>Microbacteriaceae</taxon>
        <taxon>Microbacterium</taxon>
    </lineage>
</organism>
<evidence type="ECO:0000256" key="1">
    <source>
        <dbReference type="ARBA" id="ARBA00022679"/>
    </source>
</evidence>
<dbReference type="EMBL" id="VYUY01000006">
    <property type="protein sequence ID" value="KAA9134925.1"/>
    <property type="molecule type" value="Genomic_DNA"/>
</dbReference>
<gene>
    <name evidence="3" type="ORF">F6B40_04340</name>
</gene>
<dbReference type="InterPro" id="IPR000182">
    <property type="entry name" value="GNAT_dom"/>
</dbReference>
<dbReference type="InterPro" id="IPR016181">
    <property type="entry name" value="Acyl_CoA_acyltransferase"/>
</dbReference>
<dbReference type="SUPFAM" id="SSF55729">
    <property type="entry name" value="Acyl-CoA N-acyltransferases (Nat)"/>
    <property type="match status" value="1"/>
</dbReference>
<dbReference type="PANTHER" id="PTHR13947:SF37">
    <property type="entry name" value="LD18367P"/>
    <property type="match status" value="1"/>
</dbReference>
<feature type="domain" description="N-acetyltransferase" evidence="2">
    <location>
        <begin position="1"/>
        <end position="138"/>
    </location>
</feature>
<dbReference type="PANTHER" id="PTHR13947">
    <property type="entry name" value="GNAT FAMILY N-ACETYLTRANSFERASE"/>
    <property type="match status" value="1"/>
</dbReference>
<evidence type="ECO:0000259" key="2">
    <source>
        <dbReference type="PROSITE" id="PS51186"/>
    </source>
</evidence>
<keyword evidence="4" id="KW-1185">Reference proteome</keyword>
<dbReference type="Gene3D" id="3.40.630.30">
    <property type="match status" value="1"/>
</dbReference>
<name>A0A5N0TIG9_9MICO</name>
<protein>
    <submittedName>
        <fullName evidence="3">GNAT family N-acetyltransferase</fullName>
    </submittedName>
</protein>
<accession>A0A5N0TIG9</accession>
<sequence length="142" mass="15421">MELHRSRPGRGDHQGKGALGGQCWIVEQDGQIVGSITMSLPPSPGRPELTAVAREDNRAWLNQVAVSPSIRGRGIAAGLWRQGRQWAVAQGATSVGVDTAIPAEHLVQLYTSWGFEQVETIHWPGKTYDSVVMTRPLGRDDA</sequence>
<dbReference type="RefSeq" id="WP_150892280.1">
    <property type="nucleotide sequence ID" value="NZ_VYUY01000006.1"/>
</dbReference>
<comment type="caution">
    <text evidence="3">The sequence shown here is derived from an EMBL/GenBank/DDBJ whole genome shotgun (WGS) entry which is preliminary data.</text>
</comment>
<dbReference type="AlphaFoldDB" id="A0A5N0TIG9"/>
<dbReference type="GO" id="GO:0008080">
    <property type="term" value="F:N-acetyltransferase activity"/>
    <property type="evidence" value="ECO:0007669"/>
    <property type="project" value="InterPro"/>
</dbReference>
<evidence type="ECO:0000313" key="3">
    <source>
        <dbReference type="EMBL" id="KAA9134925.1"/>
    </source>
</evidence>
<dbReference type="Proteomes" id="UP000326838">
    <property type="component" value="Unassembled WGS sequence"/>
</dbReference>
<dbReference type="CDD" id="cd04301">
    <property type="entry name" value="NAT_SF"/>
    <property type="match status" value="1"/>
</dbReference>
<reference evidence="4" key="1">
    <citation type="submission" date="2019-09" db="EMBL/GenBank/DDBJ databases">
        <title>Mumia zhuanghuii sp. nov. isolated from the intestinal contents of plateau pika (Ochotona curzoniae) in the Qinghai-Tibet plateau of China.</title>
        <authorList>
            <person name="Tian Z."/>
        </authorList>
    </citation>
    <scope>NUCLEOTIDE SEQUENCE [LARGE SCALE GENOMIC DNA]</scope>
    <source>
        <strain evidence="4">L-033</strain>
    </source>
</reference>
<dbReference type="PROSITE" id="PS51186">
    <property type="entry name" value="GNAT"/>
    <property type="match status" value="1"/>
</dbReference>
<dbReference type="Pfam" id="PF00583">
    <property type="entry name" value="Acetyltransf_1"/>
    <property type="match status" value="1"/>
</dbReference>
<evidence type="ECO:0000313" key="4">
    <source>
        <dbReference type="Proteomes" id="UP000326838"/>
    </source>
</evidence>